<sequence>MPSQKLLQIFVLTVLLHFYSQLVEGGDTKSKNIHQHHEATPIQPVAPPTNIVASPIQPHAAPPPNTRPHSGFSYFDVQPHEYFKGVKPLQKLEDPKE</sequence>
<keyword evidence="2" id="KW-0732">Signal</keyword>
<evidence type="ECO:0000313" key="3">
    <source>
        <dbReference type="Proteomes" id="UP000887560"/>
    </source>
</evidence>
<organism evidence="3 4">
    <name type="scientific">Meloidogyne floridensis</name>
    <dbReference type="NCBI Taxonomy" id="298350"/>
    <lineage>
        <taxon>Eukaryota</taxon>
        <taxon>Metazoa</taxon>
        <taxon>Ecdysozoa</taxon>
        <taxon>Nematoda</taxon>
        <taxon>Chromadorea</taxon>
        <taxon>Rhabditida</taxon>
        <taxon>Tylenchina</taxon>
        <taxon>Tylenchomorpha</taxon>
        <taxon>Tylenchoidea</taxon>
        <taxon>Meloidogynidae</taxon>
        <taxon>Meloidogyninae</taxon>
        <taxon>Meloidogyne</taxon>
    </lineage>
</organism>
<accession>A0A915P4H2</accession>
<dbReference type="Proteomes" id="UP000887560">
    <property type="component" value="Unplaced"/>
</dbReference>
<proteinExistence type="predicted"/>
<protein>
    <submittedName>
        <fullName evidence="4">Uncharacterized protein</fullName>
    </submittedName>
</protein>
<evidence type="ECO:0000313" key="4">
    <source>
        <dbReference type="WBParaSite" id="scf7180000423900.g11791"/>
    </source>
</evidence>
<dbReference type="AlphaFoldDB" id="A0A915P4H2"/>
<feature type="signal peptide" evidence="2">
    <location>
        <begin position="1"/>
        <end position="25"/>
    </location>
</feature>
<feature type="chain" id="PRO_5036941081" evidence="2">
    <location>
        <begin position="26"/>
        <end position="97"/>
    </location>
</feature>
<dbReference type="WBParaSite" id="scf7180000423900.g11791">
    <property type="protein sequence ID" value="scf7180000423900.g11791"/>
    <property type="gene ID" value="scf7180000423900.g11791"/>
</dbReference>
<reference evidence="4" key="1">
    <citation type="submission" date="2022-11" db="UniProtKB">
        <authorList>
            <consortium name="WormBaseParasite"/>
        </authorList>
    </citation>
    <scope>IDENTIFICATION</scope>
</reference>
<feature type="region of interest" description="Disordered" evidence="1">
    <location>
        <begin position="29"/>
        <end position="72"/>
    </location>
</feature>
<feature type="compositionally biased region" description="Basic and acidic residues" evidence="1">
    <location>
        <begin position="29"/>
        <end position="39"/>
    </location>
</feature>
<keyword evidence="3" id="KW-1185">Reference proteome</keyword>
<evidence type="ECO:0000256" key="1">
    <source>
        <dbReference type="SAM" id="MobiDB-lite"/>
    </source>
</evidence>
<evidence type="ECO:0000256" key="2">
    <source>
        <dbReference type="SAM" id="SignalP"/>
    </source>
</evidence>
<name>A0A915P4H2_9BILA</name>